<keyword evidence="2" id="KW-0472">Membrane</keyword>
<dbReference type="VEuPathDB" id="CryptoDB:Cvel_2000"/>
<feature type="region of interest" description="Disordered" evidence="1">
    <location>
        <begin position="164"/>
        <end position="183"/>
    </location>
</feature>
<evidence type="ECO:0000256" key="2">
    <source>
        <dbReference type="SAM" id="Phobius"/>
    </source>
</evidence>
<feature type="compositionally biased region" description="Basic and acidic residues" evidence="1">
    <location>
        <begin position="467"/>
        <end position="482"/>
    </location>
</feature>
<dbReference type="EMBL" id="CDMZ01005699">
    <property type="protein sequence ID" value="CEM53479.1"/>
    <property type="molecule type" value="Genomic_DNA"/>
</dbReference>
<sequence length="589" mass="63853">MQSRATLAHNRAVARERGPGGSGQELDSSPAYSSYTMSSYGHTPGGVDGFNGMRNRSPRKEAFLQSVGGLGGLLGDDEDVYKQPKFRRRGGPSPFSIALGSVFVILCLFGLTTLGTHDPRERAQRQLSQHGADSAGAGHSHGHGHEAEHEDVMLGQEALGNLHVGEAGEGHGHGEGHGDLLGDTVSHSVFHSGKTHAERKAHQASSPGDALPEDVKRRRIRAVMQGAHSVSSEVTGKLSALEEDFFMHALVEDIKAQHDGAKADDNEQKRMEKVLEGAEEVVEKIETAHLNGDEEKVFIQQVARDLMWDKDHPGAHHEGHAEEVVDAEHDPRMKSIMSGAHQVAHEVGSKLLDQEKAMFMDAMVAEADAYDDGGEKQEKVEVSRLKEIIQGAHKVAEEVHSHLQDWEEQVFVDAVAGDIKTHEHQRETLKKRLVNQALGGAASGGSATDGAHHGGHHSSTHHTHAGGHHDTHHTSHTHHDTAHTTSHNTHGTGAHRTSHGAHATSHSSDLHATSASSHGGGHHATHHTTHHETTHEAHGGGHHGGAHHDCPRAKADRRKIFVFFKFTVNPYSLQYPSKAENFFYRSEME</sequence>
<accession>A0A0G4I8V2</accession>
<keyword evidence="2" id="KW-1133">Transmembrane helix</keyword>
<proteinExistence type="predicted"/>
<feature type="compositionally biased region" description="Basic residues" evidence="1">
    <location>
        <begin position="520"/>
        <end position="529"/>
    </location>
</feature>
<reference evidence="3" key="1">
    <citation type="submission" date="2014-11" db="EMBL/GenBank/DDBJ databases">
        <authorList>
            <person name="Otto D Thomas"/>
            <person name="Naeem Raeece"/>
        </authorList>
    </citation>
    <scope>NUCLEOTIDE SEQUENCE</scope>
</reference>
<feature type="region of interest" description="Disordered" evidence="1">
    <location>
        <begin position="440"/>
        <end position="551"/>
    </location>
</feature>
<evidence type="ECO:0000256" key="1">
    <source>
        <dbReference type="SAM" id="MobiDB-lite"/>
    </source>
</evidence>
<organism evidence="3">
    <name type="scientific">Chromera velia CCMP2878</name>
    <dbReference type="NCBI Taxonomy" id="1169474"/>
    <lineage>
        <taxon>Eukaryota</taxon>
        <taxon>Sar</taxon>
        <taxon>Alveolata</taxon>
        <taxon>Colpodellida</taxon>
        <taxon>Chromeraceae</taxon>
        <taxon>Chromera</taxon>
    </lineage>
</organism>
<feature type="region of interest" description="Disordered" evidence="1">
    <location>
        <begin position="1"/>
        <end position="36"/>
    </location>
</feature>
<gene>
    <name evidence="3" type="ORF">Cvel_2000</name>
</gene>
<feature type="compositionally biased region" description="Basic residues" evidence="1">
    <location>
        <begin position="453"/>
        <end position="466"/>
    </location>
</feature>
<feature type="compositionally biased region" description="Basic and acidic residues" evidence="1">
    <location>
        <begin position="530"/>
        <end position="539"/>
    </location>
</feature>
<keyword evidence="2" id="KW-0812">Transmembrane</keyword>
<feature type="compositionally biased region" description="Low complexity" evidence="1">
    <location>
        <begin position="483"/>
        <end position="517"/>
    </location>
</feature>
<feature type="region of interest" description="Disordered" evidence="1">
    <location>
        <begin position="192"/>
        <end position="211"/>
    </location>
</feature>
<protein>
    <submittedName>
        <fullName evidence="3">Uncharacterized protein</fullName>
    </submittedName>
</protein>
<evidence type="ECO:0000313" key="3">
    <source>
        <dbReference type="EMBL" id="CEM53479.1"/>
    </source>
</evidence>
<dbReference type="AlphaFoldDB" id="A0A0G4I8V2"/>
<name>A0A0G4I8V2_9ALVE</name>
<feature type="transmembrane region" description="Helical" evidence="2">
    <location>
        <begin position="95"/>
        <end position="115"/>
    </location>
</feature>
<feature type="region of interest" description="Disordered" evidence="1">
    <location>
        <begin position="122"/>
        <end position="148"/>
    </location>
</feature>
<feature type="compositionally biased region" description="Basic and acidic residues" evidence="1">
    <location>
        <begin position="166"/>
        <end position="180"/>
    </location>
</feature>